<dbReference type="Proteomes" id="UP001413721">
    <property type="component" value="Unassembled WGS sequence"/>
</dbReference>
<proteinExistence type="predicted"/>
<name>A0ABU9YQS1_9PROT</name>
<sequence>MTAMPHPDDEPAPWSVGAYRRPRLVLDRVEVAGDGGLRIGRGAIMADLAPDGIDADVLAALLARLTDPDDGGWRQIAGDAARRARQRLAGGDPGPDGLVDLIECLDRLGLVAEADDGADSLTADRARIARAVDRAAGWLAAARRLSSVDDIAVDRLGADLLERTRHLAAGGVTTGPFAPPLLASGRTGFHDAVLTALVDGWAVTAPASLIAAGRLLTRVVPAVAAMPGLLLPDGCLYDAGEVERHLGVLATGLVLAGLPGAGRRALLPADIDLPSTGIGLIHAAEAATPSLVAAAGADRLGALLRGAAPDRALALARGIYLAQYHVSARITDIFLPAMRMGLRSGLRARMRRYHVEESGHEAHELAACIAVGLDARAVPASLPLPPFTAYVELLGQIAERAPAAFLPALIVTEGLPGAPNPTNDWLASAGIGAAAEDTATAHQRVNAGLDHTTMPRRLGAEIPRIGTADARLALDLYALMIDLNARALGWIAAYHGDPSNPPLPDWLPVTPEVLAGWAADGMV</sequence>
<dbReference type="RefSeq" id="WP_345938372.1">
    <property type="nucleotide sequence ID" value="NZ_JBBKTW010000010.1"/>
</dbReference>
<organism evidence="1 2">
    <name type="scientific">Tistrella arctica</name>
    <dbReference type="NCBI Taxonomy" id="3133430"/>
    <lineage>
        <taxon>Bacteria</taxon>
        <taxon>Pseudomonadati</taxon>
        <taxon>Pseudomonadota</taxon>
        <taxon>Alphaproteobacteria</taxon>
        <taxon>Geminicoccales</taxon>
        <taxon>Geminicoccaceae</taxon>
        <taxon>Tistrella</taxon>
    </lineage>
</organism>
<accession>A0ABU9YQS1</accession>
<gene>
    <name evidence="1" type="ORF">WG926_22810</name>
</gene>
<evidence type="ECO:0000313" key="2">
    <source>
        <dbReference type="Proteomes" id="UP001413721"/>
    </source>
</evidence>
<keyword evidence="2" id="KW-1185">Reference proteome</keyword>
<dbReference type="SUPFAM" id="SSF48613">
    <property type="entry name" value="Heme oxygenase-like"/>
    <property type="match status" value="1"/>
</dbReference>
<protein>
    <submittedName>
        <fullName evidence="1">Uncharacterized protein</fullName>
    </submittedName>
</protein>
<dbReference type="InterPro" id="IPR016084">
    <property type="entry name" value="Haem_Oase-like_multi-hlx"/>
</dbReference>
<dbReference type="EMBL" id="JBBKTW010000010">
    <property type="protein sequence ID" value="MEN2991162.1"/>
    <property type="molecule type" value="Genomic_DNA"/>
</dbReference>
<dbReference type="Gene3D" id="1.20.910.10">
    <property type="entry name" value="Heme oxygenase-like"/>
    <property type="match status" value="1"/>
</dbReference>
<reference evidence="1 2" key="1">
    <citation type="submission" date="2024-03" db="EMBL/GenBank/DDBJ databases">
        <title>High-quality draft genome sequencing of Tistrella sp. BH-R2-4.</title>
        <authorList>
            <person name="Dong C."/>
        </authorList>
    </citation>
    <scope>NUCLEOTIDE SEQUENCE [LARGE SCALE GENOMIC DNA]</scope>
    <source>
        <strain evidence="1 2">BH-R2-4</strain>
    </source>
</reference>
<comment type="caution">
    <text evidence="1">The sequence shown here is derived from an EMBL/GenBank/DDBJ whole genome shotgun (WGS) entry which is preliminary data.</text>
</comment>
<evidence type="ECO:0000313" key="1">
    <source>
        <dbReference type="EMBL" id="MEN2991162.1"/>
    </source>
</evidence>